<reference evidence="3" key="1">
    <citation type="submission" date="2020-09" db="EMBL/GenBank/DDBJ databases">
        <authorList>
            <person name="Yoon J.-W."/>
        </authorList>
    </citation>
    <scope>NUCLEOTIDE SEQUENCE</scope>
    <source>
        <strain evidence="3">KMU-158</strain>
    </source>
</reference>
<evidence type="ECO:0000256" key="1">
    <source>
        <dbReference type="ARBA" id="ARBA00022801"/>
    </source>
</evidence>
<dbReference type="EMBL" id="JACXLD010000017">
    <property type="protein sequence ID" value="MBD2860243.1"/>
    <property type="molecule type" value="Genomic_DNA"/>
</dbReference>
<dbReference type="Pfam" id="PF07859">
    <property type="entry name" value="Abhydrolase_3"/>
    <property type="match status" value="1"/>
</dbReference>
<feature type="domain" description="Alpha/beta hydrolase fold-3" evidence="2">
    <location>
        <begin position="19"/>
        <end position="222"/>
    </location>
</feature>
<dbReference type="GO" id="GO:0016787">
    <property type="term" value="F:hydrolase activity"/>
    <property type="evidence" value="ECO:0007669"/>
    <property type="project" value="UniProtKB-KW"/>
</dbReference>
<dbReference type="PANTHER" id="PTHR48081">
    <property type="entry name" value="AB HYDROLASE SUPERFAMILY PROTEIN C4A8.06C"/>
    <property type="match status" value="1"/>
</dbReference>
<protein>
    <submittedName>
        <fullName evidence="3">Alpha/beta hydrolase</fullName>
    </submittedName>
</protein>
<dbReference type="RefSeq" id="WP_190766855.1">
    <property type="nucleotide sequence ID" value="NZ_JACXLD010000017.1"/>
</dbReference>
<dbReference type="InterPro" id="IPR050300">
    <property type="entry name" value="GDXG_lipolytic_enzyme"/>
</dbReference>
<gene>
    <name evidence="3" type="ORF">IB286_14675</name>
</gene>
<dbReference type="SUPFAM" id="SSF53474">
    <property type="entry name" value="alpha/beta-Hydrolases"/>
    <property type="match status" value="1"/>
</dbReference>
<organism evidence="3 4">
    <name type="scientific">Spongiibacter pelagi</name>
    <dbReference type="NCBI Taxonomy" id="2760804"/>
    <lineage>
        <taxon>Bacteria</taxon>
        <taxon>Pseudomonadati</taxon>
        <taxon>Pseudomonadota</taxon>
        <taxon>Gammaproteobacteria</taxon>
        <taxon>Cellvibrionales</taxon>
        <taxon>Spongiibacteraceae</taxon>
        <taxon>Spongiibacter</taxon>
    </lineage>
</organism>
<accession>A0A927C4Y8</accession>
<dbReference type="PANTHER" id="PTHR48081:SF8">
    <property type="entry name" value="ALPHA_BETA HYDROLASE FOLD-3 DOMAIN-CONTAINING PROTEIN-RELATED"/>
    <property type="match status" value="1"/>
</dbReference>
<dbReference type="Proteomes" id="UP000610558">
    <property type="component" value="Unassembled WGS sequence"/>
</dbReference>
<evidence type="ECO:0000313" key="3">
    <source>
        <dbReference type="EMBL" id="MBD2860243.1"/>
    </source>
</evidence>
<evidence type="ECO:0000313" key="4">
    <source>
        <dbReference type="Proteomes" id="UP000610558"/>
    </source>
</evidence>
<dbReference type="InterPro" id="IPR029058">
    <property type="entry name" value="AB_hydrolase_fold"/>
</dbReference>
<keyword evidence="1 3" id="KW-0378">Hydrolase</keyword>
<comment type="caution">
    <text evidence="3">The sequence shown here is derived from an EMBL/GenBank/DDBJ whole genome shotgun (WGS) entry which is preliminary data.</text>
</comment>
<evidence type="ECO:0000259" key="2">
    <source>
        <dbReference type="Pfam" id="PF07859"/>
    </source>
</evidence>
<dbReference type="Gene3D" id="3.40.50.1820">
    <property type="entry name" value="alpha/beta hydrolase"/>
    <property type="match status" value="1"/>
</dbReference>
<dbReference type="InterPro" id="IPR013094">
    <property type="entry name" value="AB_hydrolase_3"/>
</dbReference>
<keyword evidence="4" id="KW-1185">Reference proteome</keyword>
<dbReference type="AlphaFoldDB" id="A0A927C4Y8"/>
<sequence>MGTVPGHSFGKFSPEKTLVFWLHGGAFMLPAAPDIHHRTVARLCKSLDACGFMPDYRLAPEFSFPAGLDDCMEAYFSVITQGFNPKNILLIGDSAGGNLMFGLMQRLRNKGMEQPSCAVAISPVAELARATNTPSLYLKRYKDPLLPLAAMPQLAELYFRGKDGFNPELSPLYMDCSGLPPLFFLTSSNEILMDDIVTLAERCEGAGVNTLCQVWPELPHDFPIFSRLFPEALTALEDIAHFATQHLQTN</sequence>
<proteinExistence type="predicted"/>
<name>A0A927C4Y8_9GAMM</name>